<dbReference type="AlphaFoldDB" id="A0A7D5Q9J2"/>
<dbReference type="Gene3D" id="1.10.287.370">
    <property type="match status" value="1"/>
</dbReference>
<evidence type="ECO:0000256" key="1">
    <source>
        <dbReference type="ARBA" id="ARBA00010048"/>
    </source>
</evidence>
<feature type="coiled-coil region" evidence="8">
    <location>
        <begin position="13"/>
        <end position="57"/>
    </location>
</feature>
<name>A0A7D5Q9J2_9EURY</name>
<evidence type="ECO:0000256" key="7">
    <source>
        <dbReference type="HAMAP-Rule" id="MF_00308"/>
    </source>
</evidence>
<dbReference type="Proteomes" id="UP000509626">
    <property type="component" value="Chromosome"/>
</dbReference>
<dbReference type="InterPro" id="IPR009053">
    <property type="entry name" value="Prefoldin"/>
</dbReference>
<dbReference type="SUPFAM" id="SSF46579">
    <property type="entry name" value="Prefoldin"/>
    <property type="match status" value="1"/>
</dbReference>
<organism evidence="10 11">
    <name type="scientific">Halorarum salinum</name>
    <dbReference type="NCBI Taxonomy" id="2743089"/>
    <lineage>
        <taxon>Archaea</taxon>
        <taxon>Methanobacteriati</taxon>
        <taxon>Methanobacteriota</taxon>
        <taxon>Stenosarchaea group</taxon>
        <taxon>Halobacteria</taxon>
        <taxon>Halobacteriales</taxon>
        <taxon>Haloferacaceae</taxon>
        <taxon>Halorarum</taxon>
    </lineage>
</organism>
<comment type="subunit">
    <text evidence="2 7">Heterohexamer of two alpha and four beta subunits.</text>
</comment>
<evidence type="ECO:0000256" key="8">
    <source>
        <dbReference type="SAM" id="Coils"/>
    </source>
</evidence>
<protein>
    <recommendedName>
        <fullName evidence="5 7">Prefoldin subunit alpha</fullName>
    </recommendedName>
    <alternativeName>
        <fullName evidence="6 7">GimC subunit alpha</fullName>
    </alternativeName>
</protein>
<dbReference type="InterPro" id="IPR004127">
    <property type="entry name" value="Prefoldin_subunit_alpha"/>
</dbReference>
<dbReference type="GO" id="GO:0005737">
    <property type="term" value="C:cytoplasm"/>
    <property type="evidence" value="ECO:0007669"/>
    <property type="project" value="UniProtKB-SubCell"/>
</dbReference>
<comment type="function">
    <text evidence="4 7">Molecular chaperone capable of stabilizing a range of proteins. Seems to fulfill an ATP-independent, HSP70-like function in archaeal de novo protein folding.</text>
</comment>
<proteinExistence type="inferred from homology"/>
<evidence type="ECO:0000313" key="10">
    <source>
        <dbReference type="EMBL" id="QLG60978.1"/>
    </source>
</evidence>
<sequence length="159" mass="17493">MSLGGGGQGQQQLQQLSQELQAIDAEIEGIDAEIEEYRQEQRDIDDAKEALETLESGSTVQVPLGGGAYVRAEVADIDEIVVSLGGGYAAEQSQDDAATALDRKRDALDDRISGLQEEKAELESESQQLEQQAQQMQQQMQQQQMQQMQGMMGEEDEDE</sequence>
<dbReference type="GO" id="GO:0006457">
    <property type="term" value="P:protein folding"/>
    <property type="evidence" value="ECO:0007669"/>
    <property type="project" value="UniProtKB-UniRule"/>
</dbReference>
<evidence type="ECO:0000256" key="2">
    <source>
        <dbReference type="ARBA" id="ARBA00011716"/>
    </source>
</evidence>
<accession>A0A7D5Q9J2</accession>
<dbReference type="RefSeq" id="WP_179267562.1">
    <property type="nucleotide sequence ID" value="NZ_CP058579.1"/>
</dbReference>
<comment type="similarity">
    <text evidence="1">Belongs to the prefoldin subunit alpha family.</text>
</comment>
<evidence type="ECO:0000256" key="3">
    <source>
        <dbReference type="ARBA" id="ARBA00023186"/>
    </source>
</evidence>
<dbReference type="HAMAP" id="MF_00308">
    <property type="entry name" value="PfdA"/>
    <property type="match status" value="1"/>
</dbReference>
<comment type="subcellular location">
    <subcellularLocation>
        <location evidence="7">Cytoplasm</location>
    </subcellularLocation>
</comment>
<dbReference type="PANTHER" id="PTHR12674">
    <property type="entry name" value="PREFOLDIN SUBUNIT 5"/>
    <property type="match status" value="1"/>
</dbReference>
<dbReference type="GO" id="GO:0016272">
    <property type="term" value="C:prefoldin complex"/>
    <property type="evidence" value="ECO:0007669"/>
    <property type="project" value="UniProtKB-UniRule"/>
</dbReference>
<dbReference type="KEGG" id="halu:HUG12_04200"/>
<evidence type="ECO:0000256" key="5">
    <source>
        <dbReference type="ARBA" id="ARBA00044156"/>
    </source>
</evidence>
<keyword evidence="8" id="KW-0175">Coiled coil</keyword>
<keyword evidence="7" id="KW-0963">Cytoplasm</keyword>
<dbReference type="PANTHER" id="PTHR12674:SF2">
    <property type="entry name" value="PREFOLDIN SUBUNIT 5"/>
    <property type="match status" value="1"/>
</dbReference>
<dbReference type="InterPro" id="IPR011599">
    <property type="entry name" value="PFD_alpha_archaea"/>
</dbReference>
<comment type="similarity">
    <text evidence="7">Belongs to the prefoldin alpha subunit family.</text>
</comment>
<feature type="compositionally biased region" description="Low complexity" evidence="9">
    <location>
        <begin position="125"/>
        <end position="152"/>
    </location>
</feature>
<feature type="compositionally biased region" description="Basic and acidic residues" evidence="9">
    <location>
        <begin position="109"/>
        <end position="122"/>
    </location>
</feature>
<evidence type="ECO:0000256" key="4">
    <source>
        <dbReference type="ARBA" id="ARBA00025077"/>
    </source>
</evidence>
<dbReference type="GeneID" id="56036633"/>
<dbReference type="OrthoDB" id="10045at2157"/>
<keyword evidence="11" id="KW-1185">Reference proteome</keyword>
<keyword evidence="3 7" id="KW-0143">Chaperone</keyword>
<evidence type="ECO:0000256" key="6">
    <source>
        <dbReference type="ARBA" id="ARBA00044231"/>
    </source>
</evidence>
<feature type="region of interest" description="Disordered" evidence="9">
    <location>
        <begin position="109"/>
        <end position="159"/>
    </location>
</feature>
<gene>
    <name evidence="7 10" type="primary">pfdA</name>
    <name evidence="10" type="ORF">HUG12_04200</name>
</gene>
<dbReference type="NCBIfam" id="TIGR00293">
    <property type="entry name" value="prefoldin subunit alpha"/>
    <property type="match status" value="1"/>
</dbReference>
<dbReference type="GO" id="GO:0051082">
    <property type="term" value="F:unfolded protein binding"/>
    <property type="evidence" value="ECO:0007669"/>
    <property type="project" value="UniProtKB-UniRule"/>
</dbReference>
<dbReference type="CDD" id="cd00584">
    <property type="entry name" value="Prefoldin_alpha"/>
    <property type="match status" value="1"/>
</dbReference>
<evidence type="ECO:0000256" key="9">
    <source>
        <dbReference type="SAM" id="MobiDB-lite"/>
    </source>
</evidence>
<reference evidence="10 11" key="1">
    <citation type="submission" date="2020-06" db="EMBL/GenBank/DDBJ databases">
        <title>NJ-3-1, isolated from saline soil.</title>
        <authorList>
            <person name="Cui H.L."/>
            <person name="Shi X."/>
        </authorList>
    </citation>
    <scope>NUCLEOTIDE SEQUENCE [LARGE SCALE GENOMIC DNA]</scope>
    <source>
        <strain evidence="10 11">NJ-3-1</strain>
    </source>
</reference>
<dbReference type="EMBL" id="CP058579">
    <property type="protein sequence ID" value="QLG60978.1"/>
    <property type="molecule type" value="Genomic_DNA"/>
</dbReference>
<dbReference type="Pfam" id="PF02996">
    <property type="entry name" value="Prefoldin"/>
    <property type="match status" value="1"/>
</dbReference>
<evidence type="ECO:0000313" key="11">
    <source>
        <dbReference type="Proteomes" id="UP000509626"/>
    </source>
</evidence>